<feature type="transmembrane region" description="Helical" evidence="6">
    <location>
        <begin position="66"/>
        <end position="87"/>
    </location>
</feature>
<dbReference type="EMBL" id="QWKX01000091">
    <property type="protein sequence ID" value="RIH74829.1"/>
    <property type="molecule type" value="Genomic_DNA"/>
</dbReference>
<comment type="subcellular location">
    <subcellularLocation>
        <location evidence="1">Cell membrane</location>
        <topology evidence="1">Multi-pass membrane protein</topology>
    </subcellularLocation>
</comment>
<evidence type="ECO:0000313" key="7">
    <source>
        <dbReference type="EMBL" id="RIH74829.1"/>
    </source>
</evidence>
<gene>
    <name evidence="7" type="primary">xylH_2</name>
    <name evidence="7" type="ORF">Mcate_02537</name>
</gene>
<keyword evidence="3 6" id="KW-0812">Transmembrane</keyword>
<dbReference type="GO" id="GO:0015658">
    <property type="term" value="F:branched-chain amino acid transmembrane transporter activity"/>
    <property type="evidence" value="ECO:0007669"/>
    <property type="project" value="InterPro"/>
</dbReference>
<sequence>MYRLSQTLTDAFSRRFSRTVREDYRQDEAYASTPQGRFWLAVAIVGVLALPLLLPPYPLFVTTQILIAALAGLGLHLLVGGAGQISLGQAAFVGVGAYVSSHLTGDLAPLGILAGGLVAALIGIVLGIPSLRIKGVYLAIATLAFQLLADYVFKRWTGFTGGVAGRTLPAEATFLGLPLADDRVVFYLGLAFAIPMFFYAKRLLSTRAGRAWFAVRDNDLSAQLSGVDLVRSKLTAFALSAFYGGIAGGILMHLIGAVTPENFVLAFSIQYLAIVIVGGAGTVLGAVLGALFIVLIPEILSVMAGAFGPQYVAQLSAWRSVAFGVLILLFLILEPRGLVGLWGRIRDYFRTWPLPY</sequence>
<feature type="transmembrane region" description="Helical" evidence="6">
    <location>
        <begin position="269"/>
        <end position="296"/>
    </location>
</feature>
<organism evidence="7 8">
    <name type="scientific">Meiothermus taiwanensis</name>
    <dbReference type="NCBI Taxonomy" id="172827"/>
    <lineage>
        <taxon>Bacteria</taxon>
        <taxon>Thermotogati</taxon>
        <taxon>Deinococcota</taxon>
        <taxon>Deinococci</taxon>
        <taxon>Thermales</taxon>
        <taxon>Thermaceae</taxon>
        <taxon>Meiothermus</taxon>
    </lineage>
</organism>
<keyword evidence="2" id="KW-1003">Cell membrane</keyword>
<dbReference type="InterPro" id="IPR043428">
    <property type="entry name" value="LivM-like"/>
</dbReference>
<evidence type="ECO:0000256" key="2">
    <source>
        <dbReference type="ARBA" id="ARBA00022475"/>
    </source>
</evidence>
<feature type="transmembrane region" description="Helical" evidence="6">
    <location>
        <begin position="107"/>
        <end position="128"/>
    </location>
</feature>
<feature type="transmembrane region" description="Helical" evidence="6">
    <location>
        <begin position="36"/>
        <end position="54"/>
    </location>
</feature>
<proteinExistence type="predicted"/>
<dbReference type="RefSeq" id="WP_027888681.1">
    <property type="nucleotide sequence ID" value="NZ_JBHSXZ010000030.1"/>
</dbReference>
<keyword evidence="5 6" id="KW-0472">Membrane</keyword>
<accession>A0A399DT02</accession>
<feature type="transmembrane region" description="Helical" evidence="6">
    <location>
        <begin position="317"/>
        <end position="333"/>
    </location>
</feature>
<evidence type="ECO:0000313" key="8">
    <source>
        <dbReference type="Proteomes" id="UP000266089"/>
    </source>
</evidence>
<dbReference type="Pfam" id="PF02653">
    <property type="entry name" value="BPD_transp_2"/>
    <property type="match status" value="1"/>
</dbReference>
<feature type="transmembrane region" description="Helical" evidence="6">
    <location>
        <begin position="234"/>
        <end position="257"/>
    </location>
</feature>
<dbReference type="PANTHER" id="PTHR30482">
    <property type="entry name" value="HIGH-AFFINITY BRANCHED-CHAIN AMINO ACID TRANSPORT SYSTEM PERMEASE"/>
    <property type="match status" value="1"/>
</dbReference>
<dbReference type="GO" id="GO:0005886">
    <property type="term" value="C:plasma membrane"/>
    <property type="evidence" value="ECO:0007669"/>
    <property type="project" value="UniProtKB-SubCell"/>
</dbReference>
<dbReference type="AlphaFoldDB" id="A0A399DT02"/>
<protein>
    <submittedName>
        <fullName evidence="7">Xylose transport system permease protein XylH</fullName>
    </submittedName>
</protein>
<evidence type="ECO:0000256" key="3">
    <source>
        <dbReference type="ARBA" id="ARBA00022692"/>
    </source>
</evidence>
<dbReference type="InterPro" id="IPR001851">
    <property type="entry name" value="ABC_transp_permease"/>
</dbReference>
<reference evidence="7 8" key="1">
    <citation type="submission" date="2018-08" db="EMBL/GenBank/DDBJ databases">
        <title>Meiothermus cateniformans JCM 15151 genome sequencing project.</title>
        <authorList>
            <person name="Da Costa M.S."/>
            <person name="Albuquerque L."/>
            <person name="Raposo P."/>
            <person name="Froufe H.J.C."/>
            <person name="Barroso C.S."/>
            <person name="Egas C."/>
        </authorList>
    </citation>
    <scope>NUCLEOTIDE SEQUENCE [LARGE SCALE GENOMIC DNA]</scope>
    <source>
        <strain evidence="7 8">JCM 15151</strain>
    </source>
</reference>
<feature type="transmembrane region" description="Helical" evidence="6">
    <location>
        <begin position="184"/>
        <end position="200"/>
    </location>
</feature>
<keyword evidence="4 6" id="KW-1133">Transmembrane helix</keyword>
<evidence type="ECO:0000256" key="4">
    <source>
        <dbReference type="ARBA" id="ARBA00022989"/>
    </source>
</evidence>
<comment type="caution">
    <text evidence="7">The sequence shown here is derived from an EMBL/GenBank/DDBJ whole genome shotgun (WGS) entry which is preliminary data.</text>
</comment>
<evidence type="ECO:0000256" key="5">
    <source>
        <dbReference type="ARBA" id="ARBA00023136"/>
    </source>
</evidence>
<dbReference type="CDD" id="cd06581">
    <property type="entry name" value="TM_PBP1_LivM_like"/>
    <property type="match status" value="1"/>
</dbReference>
<dbReference type="OrthoDB" id="9789927at2"/>
<evidence type="ECO:0000256" key="1">
    <source>
        <dbReference type="ARBA" id="ARBA00004651"/>
    </source>
</evidence>
<feature type="transmembrane region" description="Helical" evidence="6">
    <location>
        <begin position="135"/>
        <end position="153"/>
    </location>
</feature>
<evidence type="ECO:0000256" key="6">
    <source>
        <dbReference type="SAM" id="Phobius"/>
    </source>
</evidence>
<name>A0A399DT02_9DEIN</name>
<dbReference type="PANTHER" id="PTHR30482:SF5">
    <property type="entry name" value="ABC TRANSPORTER PERMEASE PROTEIN"/>
    <property type="match status" value="1"/>
</dbReference>
<dbReference type="Proteomes" id="UP000266089">
    <property type="component" value="Unassembled WGS sequence"/>
</dbReference>